<dbReference type="InterPro" id="IPR011953">
    <property type="entry name" value="Cobalto_CobN"/>
</dbReference>
<dbReference type="NCBIfam" id="TIGR02257">
    <property type="entry name" value="cobalto_cobN"/>
    <property type="match status" value="1"/>
</dbReference>
<feature type="compositionally biased region" description="Polar residues" evidence="1">
    <location>
        <begin position="765"/>
        <end position="774"/>
    </location>
</feature>
<dbReference type="CDD" id="cd10150">
    <property type="entry name" value="CobN_like"/>
    <property type="match status" value="1"/>
</dbReference>
<dbReference type="GO" id="GO:0009236">
    <property type="term" value="P:cobalamin biosynthetic process"/>
    <property type="evidence" value="ECO:0007669"/>
    <property type="project" value="InterPro"/>
</dbReference>
<evidence type="ECO:0000259" key="2">
    <source>
        <dbReference type="Pfam" id="PF02514"/>
    </source>
</evidence>
<reference evidence="3" key="1">
    <citation type="submission" date="2020-05" db="EMBL/GenBank/DDBJ databases">
        <authorList>
            <person name="Chiriac C."/>
            <person name="Salcher M."/>
            <person name="Ghai R."/>
            <person name="Kavagutti S V."/>
        </authorList>
    </citation>
    <scope>NUCLEOTIDE SEQUENCE</scope>
</reference>
<feature type="region of interest" description="Disordered" evidence="1">
    <location>
        <begin position="421"/>
        <end position="440"/>
    </location>
</feature>
<dbReference type="Pfam" id="PF02514">
    <property type="entry name" value="CobN-Mg_chel"/>
    <property type="match status" value="1"/>
</dbReference>
<evidence type="ECO:0000313" key="3">
    <source>
        <dbReference type="EMBL" id="CAB4956423.1"/>
    </source>
</evidence>
<feature type="compositionally biased region" description="Basic and acidic residues" evidence="1">
    <location>
        <begin position="157"/>
        <end position="171"/>
    </location>
</feature>
<feature type="domain" description="CobN/magnesium chelatase" evidence="2">
    <location>
        <begin position="99"/>
        <end position="1248"/>
    </location>
</feature>
<name>A0A6J7KNL4_9ZZZZ</name>
<feature type="region of interest" description="Disordered" evidence="1">
    <location>
        <begin position="145"/>
        <end position="171"/>
    </location>
</feature>
<sequence length="1267" mass="136606">MRIALLSTSDTDLLSARESGADYVLANPARPGHQSMAEVIEGCDLVVGRLLGSPQDLCSGFTRVAATGMPVVVLGGEQSPSAELMELSSVPIGVAAEAHRYLAEGGPANLRQLHAFLSDTVLLTGEGFEPPQVLAQWGFAERGLDTPARSSRATRPAMEEEAARPAMEEEAARPAIELPRVGVLYYRAHEASGNTAFAHALADAIDATGHAVGVPIFAGSLRSAPDELYDAFGTLDALIVTVLAAGGSVPAGASAGGDDESWDVARMSALDIPIIQGLCLTSSRAEWEASDDGVSPMDSATQIAIPEFDGRIITAPFSFKEVDADGLPRYVADPERCARVAGIAVRHARLRHIPNAEKRLALVLSAYPTKHARIGNAVGLDTPVSAIRMLQRLRAEGYDLGEGNVVTDILDGLEGLDTSSLVPRSDYSTTEESGSDYSTSESAAGDALIHALIAAGGQDEEWLTHAQLTDAHVRITPEQYAAWTADLPADLRADMVEAWGEAPGSLFVNDAGELVLATVRAGNVVLLIQPPRGFGENPIAIYHDPDLAPTHHYLGAYRWLEHGFKADAVVHLGKHGSLEWLPGKNAALSASCGTDAALGDLPMVYPFLVNDPGEGAQAKRRAHATVVDHLIPPMARAESYGDIARLEQLLDEHANIAAMDPAKLPAIRGEIWQLMHAAEMHRDLGLDEQPDDEEFDDFIMHVDGWLCEIKDAQIRDGLHVLGEAPSGEARVNLVLAILRAAQVFGGQAQAVPGLRAALGLGLDTTPRSSGSTRPPNEDDERRIETTADVDAIEAIARDLVEQMDKADWDPARAAELHDDPEVQRVLEFAATQVVPRLARTTDELDAVVHALDGGFIAAGPSGSPLRGLVNVLPTGRNFYTVDPRAVPSRLAWETGQAMAESLVAKYVDETGGYPESVGLSVWGTSAMRTSGDDVAEVLALLGVRPVWDEASRRVSDLQVIPLDELGRPRIDVTVRISGFFRDAFPHVVAMLDDAVRLVAGLDEPDEHNHVRAHSRADLAEHGDERRSTTRIFGSKPGSYGAGILQVVESGNWRSDDDLAEVYTAWGGFAYGRDLDGAPAADDMRTNYRRIKVAAKNVDTREHDIADSDDYFQYHGGMVATVRALTGSDPKAYVGDSTTPDAVRTRTLQEETNRVFRSRVVNPRWIAAMQRHGYKGAFELAATVDYLFGFDATAGVVHDWMYESLAKEYVLDETTSEFLRTSNPWALRGIVERLHEAAERGLWEEPDAEVMAALQQVYLDVEGELEDR</sequence>
<protein>
    <submittedName>
        <fullName evidence="3">Unannotated protein</fullName>
    </submittedName>
</protein>
<evidence type="ECO:0000256" key="1">
    <source>
        <dbReference type="SAM" id="MobiDB-lite"/>
    </source>
</evidence>
<dbReference type="EMBL" id="CAFBMW010000029">
    <property type="protein sequence ID" value="CAB4956423.1"/>
    <property type="molecule type" value="Genomic_DNA"/>
</dbReference>
<dbReference type="AlphaFoldDB" id="A0A6J7KNL4"/>
<dbReference type="InterPro" id="IPR003672">
    <property type="entry name" value="CobN/Mg_chltase"/>
</dbReference>
<dbReference type="PANTHER" id="PTHR44119:SF4">
    <property type="entry name" value="AEROBIC COBALTOCHELATASE SUBUNIT COBN"/>
    <property type="match status" value="1"/>
</dbReference>
<dbReference type="GO" id="GO:0051116">
    <property type="term" value="F:cobaltochelatase activity"/>
    <property type="evidence" value="ECO:0007669"/>
    <property type="project" value="InterPro"/>
</dbReference>
<gene>
    <name evidence="3" type="ORF">UFOPK3662_02909</name>
</gene>
<feature type="region of interest" description="Disordered" evidence="1">
    <location>
        <begin position="761"/>
        <end position="782"/>
    </location>
</feature>
<organism evidence="3">
    <name type="scientific">freshwater metagenome</name>
    <dbReference type="NCBI Taxonomy" id="449393"/>
    <lineage>
        <taxon>unclassified sequences</taxon>
        <taxon>metagenomes</taxon>
        <taxon>ecological metagenomes</taxon>
    </lineage>
</organism>
<dbReference type="PANTHER" id="PTHR44119">
    <property type="entry name" value="MAGNESIUM-CHELATASE SUBUNIT CHLH, CHLOROPLASTIC"/>
    <property type="match status" value="1"/>
</dbReference>
<accession>A0A6J7KNL4</accession>
<proteinExistence type="predicted"/>